<evidence type="ECO:0000313" key="1">
    <source>
        <dbReference type="EMBL" id="RXH81277.1"/>
    </source>
</evidence>
<comment type="caution">
    <text evidence="1">The sequence shown here is derived from an EMBL/GenBank/DDBJ whole genome shotgun (WGS) entry which is preliminary data.</text>
</comment>
<dbReference type="Proteomes" id="UP000290289">
    <property type="component" value="Chromosome 12"/>
</dbReference>
<accession>A0A498IGZ7</accession>
<proteinExistence type="predicted"/>
<dbReference type="EMBL" id="RDQH01000338">
    <property type="protein sequence ID" value="RXH81277.1"/>
    <property type="molecule type" value="Genomic_DNA"/>
</dbReference>
<dbReference type="AlphaFoldDB" id="A0A498IGZ7"/>
<evidence type="ECO:0000313" key="2">
    <source>
        <dbReference type="Proteomes" id="UP000290289"/>
    </source>
</evidence>
<sequence>MTDIMGFECNSKVLSYYFSWFLHYTFEGKFRETMHIVEDFDKNIEKMRSVSRYISNSFLDDLPKEHCSILHFLINRWGKMSNGTA</sequence>
<protein>
    <submittedName>
        <fullName evidence="1">Uncharacterized protein</fullName>
    </submittedName>
</protein>
<gene>
    <name evidence="1" type="ORF">DVH24_005191</name>
</gene>
<reference evidence="1 2" key="1">
    <citation type="submission" date="2018-10" db="EMBL/GenBank/DDBJ databases">
        <title>A high-quality apple genome assembly.</title>
        <authorList>
            <person name="Hu J."/>
        </authorList>
    </citation>
    <scope>NUCLEOTIDE SEQUENCE [LARGE SCALE GENOMIC DNA]</scope>
    <source>
        <strain evidence="2">cv. HFTH1</strain>
        <tissue evidence="1">Young leaf</tissue>
    </source>
</reference>
<keyword evidence="2" id="KW-1185">Reference proteome</keyword>
<organism evidence="1 2">
    <name type="scientific">Malus domestica</name>
    <name type="common">Apple</name>
    <name type="synonym">Pyrus malus</name>
    <dbReference type="NCBI Taxonomy" id="3750"/>
    <lineage>
        <taxon>Eukaryota</taxon>
        <taxon>Viridiplantae</taxon>
        <taxon>Streptophyta</taxon>
        <taxon>Embryophyta</taxon>
        <taxon>Tracheophyta</taxon>
        <taxon>Spermatophyta</taxon>
        <taxon>Magnoliopsida</taxon>
        <taxon>eudicotyledons</taxon>
        <taxon>Gunneridae</taxon>
        <taxon>Pentapetalae</taxon>
        <taxon>rosids</taxon>
        <taxon>fabids</taxon>
        <taxon>Rosales</taxon>
        <taxon>Rosaceae</taxon>
        <taxon>Amygdaloideae</taxon>
        <taxon>Maleae</taxon>
        <taxon>Malus</taxon>
    </lineage>
</organism>
<name>A0A498IGZ7_MALDO</name>